<dbReference type="NCBIfam" id="NF041521">
    <property type="entry name" value="HhoA_HhoB_HtrA"/>
    <property type="match status" value="1"/>
</dbReference>
<accession>A0A401INV6</accession>
<gene>
    <name evidence="5" type="ORF">AsFPU1_4355</name>
</gene>
<dbReference type="InterPro" id="IPR001478">
    <property type="entry name" value="PDZ"/>
</dbReference>
<feature type="domain" description="PDZ" evidence="4">
    <location>
        <begin position="321"/>
        <end position="379"/>
    </location>
</feature>
<dbReference type="InterPro" id="IPR009003">
    <property type="entry name" value="Peptidase_S1_PA"/>
</dbReference>
<name>A0A401INV6_APHSA</name>
<dbReference type="SMART" id="SM00228">
    <property type="entry name" value="PDZ"/>
    <property type="match status" value="1"/>
</dbReference>
<dbReference type="Pfam" id="PF13180">
    <property type="entry name" value="PDZ_2"/>
    <property type="match status" value="1"/>
</dbReference>
<keyword evidence="2" id="KW-0645">Protease</keyword>
<dbReference type="PRINTS" id="PR00834">
    <property type="entry name" value="PROTEASES2C"/>
</dbReference>
<evidence type="ECO:0000313" key="6">
    <source>
        <dbReference type="Proteomes" id="UP000287247"/>
    </source>
</evidence>
<dbReference type="Gene3D" id="2.30.42.10">
    <property type="match status" value="1"/>
</dbReference>
<keyword evidence="3" id="KW-0378">Hydrolase</keyword>
<organism evidence="5 6">
    <name type="scientific">Aphanothece sacrum FPU1</name>
    <dbReference type="NCBI Taxonomy" id="1920663"/>
    <lineage>
        <taxon>Bacteria</taxon>
        <taxon>Bacillati</taxon>
        <taxon>Cyanobacteriota</taxon>
        <taxon>Cyanophyceae</taxon>
        <taxon>Oscillatoriophycideae</taxon>
        <taxon>Chroococcales</taxon>
        <taxon>Aphanothecaceae</taxon>
        <taxon>Aphanothece</taxon>
    </lineage>
</organism>
<dbReference type="EMBL" id="BDQK01000017">
    <property type="protein sequence ID" value="GBF82921.1"/>
    <property type="molecule type" value="Genomic_DNA"/>
</dbReference>
<evidence type="ECO:0000256" key="1">
    <source>
        <dbReference type="ARBA" id="ARBA00010541"/>
    </source>
</evidence>
<reference evidence="6" key="1">
    <citation type="submission" date="2017-05" db="EMBL/GenBank/DDBJ databases">
        <title>Physiological properties and genetic analysis related to exopolysaccharide production of fresh-water unicellular cyanobacterium Aphanothece sacrum, Suizenji Nori, that has been cultured as a food source in Japan.</title>
        <authorList>
            <person name="Kanesaki Y."/>
            <person name="Yoshikawa S."/>
            <person name="Ohki K."/>
        </authorList>
    </citation>
    <scope>NUCLEOTIDE SEQUENCE [LARGE SCALE GENOMIC DNA]</scope>
    <source>
        <strain evidence="6">FPU1</strain>
    </source>
</reference>
<dbReference type="GO" id="GO:0004252">
    <property type="term" value="F:serine-type endopeptidase activity"/>
    <property type="evidence" value="ECO:0007669"/>
    <property type="project" value="InterPro"/>
</dbReference>
<evidence type="ECO:0000256" key="2">
    <source>
        <dbReference type="ARBA" id="ARBA00022670"/>
    </source>
</evidence>
<dbReference type="RefSeq" id="WP_124978089.1">
    <property type="nucleotide sequence ID" value="NZ_BDQK01000017.1"/>
</dbReference>
<evidence type="ECO:0000259" key="4">
    <source>
        <dbReference type="PROSITE" id="PS50106"/>
    </source>
</evidence>
<dbReference type="SUPFAM" id="SSF50156">
    <property type="entry name" value="PDZ domain-like"/>
    <property type="match status" value="1"/>
</dbReference>
<protein>
    <submittedName>
        <fullName evidence="5">HtrA2 peptidase</fullName>
    </submittedName>
</protein>
<comment type="similarity">
    <text evidence="1">Belongs to the peptidase S1C family.</text>
</comment>
<dbReference type="Pfam" id="PF13365">
    <property type="entry name" value="Trypsin_2"/>
    <property type="match status" value="1"/>
</dbReference>
<dbReference type="Gene3D" id="2.40.10.120">
    <property type="match status" value="1"/>
</dbReference>
<evidence type="ECO:0000256" key="3">
    <source>
        <dbReference type="ARBA" id="ARBA00022801"/>
    </source>
</evidence>
<dbReference type="AlphaFoldDB" id="A0A401INV6"/>
<dbReference type="InterPro" id="IPR048172">
    <property type="entry name" value="HhoA_HhoB_HtrA-like"/>
</dbReference>
<dbReference type="InterPro" id="IPR001940">
    <property type="entry name" value="Peptidase_S1C"/>
</dbReference>
<dbReference type="PANTHER" id="PTHR22939:SF129">
    <property type="entry name" value="SERINE PROTEASE HTRA2, MITOCHONDRIAL"/>
    <property type="match status" value="1"/>
</dbReference>
<evidence type="ECO:0000313" key="5">
    <source>
        <dbReference type="EMBL" id="GBF82921.1"/>
    </source>
</evidence>
<dbReference type="PANTHER" id="PTHR22939">
    <property type="entry name" value="SERINE PROTEASE FAMILY S1C HTRA-RELATED"/>
    <property type="match status" value="1"/>
</dbReference>
<dbReference type="Proteomes" id="UP000287247">
    <property type="component" value="Unassembled WGS sequence"/>
</dbReference>
<keyword evidence="6" id="KW-1185">Reference proteome</keyword>
<dbReference type="GO" id="GO:0006508">
    <property type="term" value="P:proteolysis"/>
    <property type="evidence" value="ECO:0007669"/>
    <property type="project" value="UniProtKB-KW"/>
</dbReference>
<sequence length="395" mass="41841">MKPKTLNQWRSHLTALLLGIILCFGGFQVLSSQADSLKLDQPPLTIAQVPISNNSDSFVAAAVSRTGPAVVRIDTESVVTRRVDPLLDDPFFREFFGQQFNSRAPQQQRISGQGSGFIVDGNGIILTNAHVVDNADKVTVTLKDGRIFNGKVRGTDEVTDLAVVTINPQGAKLPVAPLGNSDQLQVGDWAIAVGNPVGLDNTVTLGIISTIGRSAAKAGIPDKRLDFIQTDAAINPGNSGGPLLNSKGEVIGINTAIRADAMGIGFAIPINKAKALQNTLASGQKVAHPYIGVQMVNLTPEVAKENNQNPNSPMMIAEVEGILVVQVMPNTPAAKAGIRRGDVIVTVNNKPVKDGSDLQSMVENVGINGQLKLKLYRGDRSLELTVTTAQLESPN</sequence>
<dbReference type="SUPFAM" id="SSF50494">
    <property type="entry name" value="Trypsin-like serine proteases"/>
    <property type="match status" value="1"/>
</dbReference>
<proteinExistence type="inferred from homology"/>
<comment type="caution">
    <text evidence="5">The sequence shown here is derived from an EMBL/GenBank/DDBJ whole genome shotgun (WGS) entry which is preliminary data.</text>
</comment>
<dbReference type="InterPro" id="IPR036034">
    <property type="entry name" value="PDZ_sf"/>
</dbReference>
<dbReference type="PROSITE" id="PS50106">
    <property type="entry name" value="PDZ"/>
    <property type="match status" value="1"/>
</dbReference>
<dbReference type="OrthoDB" id="9807133at2"/>